<organism evidence="1">
    <name type="scientific">Cladocopium goreaui</name>
    <dbReference type="NCBI Taxonomy" id="2562237"/>
    <lineage>
        <taxon>Eukaryota</taxon>
        <taxon>Sar</taxon>
        <taxon>Alveolata</taxon>
        <taxon>Dinophyceae</taxon>
        <taxon>Suessiales</taxon>
        <taxon>Symbiodiniaceae</taxon>
        <taxon>Cladocopium</taxon>
    </lineage>
</organism>
<reference evidence="1" key="1">
    <citation type="submission" date="2022-10" db="EMBL/GenBank/DDBJ databases">
        <authorList>
            <person name="Chen Y."/>
            <person name="Dougan E. K."/>
            <person name="Chan C."/>
            <person name="Rhodes N."/>
            <person name="Thang M."/>
        </authorList>
    </citation>
    <scope>NUCLEOTIDE SEQUENCE</scope>
</reference>
<name>A0A9P1CJI3_9DINO</name>
<sequence length="446" mass="48683">MTEGKLTCEVGALLLELPMGAASPRLQRYRLSRGPLHLIPGADASAMACRGSCEAFLLRRPSLEPEPLLVEKETRAIGFCSDSLLTLSNTDGGNELTLACGKLEDAQGQHSVLQSRRLRGEVLALAFKAKPKPCLLALVQHRWLRRLSLMALDDQLQLLFTVPMEESPPWPLGQPSAWLWDLGQDVLVALGHPGKGSPPTSLHKLQLPAVRPDWRWLVPTPDGDAASRPHSGEGKVVASLRLDSPVLVAAQALEEAPIVLGNDELRFLSPETLRVCGRYALRQRLSALSLTAGRPKEWSPMAAAAAGKQMFAFLGFYNGPPQILQLKLTEGAPSCSVLRLVDGMGVISNIQRSPIYHVTPFEVDCPGEPPCGFMVWEESSGSIFELDFSSPLEAPSARRRSQASQRLNNSHWTLGQFWPKIAGGNDFACAMICQEESLRIWQAAVK</sequence>
<evidence type="ECO:0000313" key="2">
    <source>
        <dbReference type="EMBL" id="CAL4779848.1"/>
    </source>
</evidence>
<dbReference type="EMBL" id="CAMXCT010001724">
    <property type="protein sequence ID" value="CAI3992536.1"/>
    <property type="molecule type" value="Genomic_DNA"/>
</dbReference>
<dbReference type="Proteomes" id="UP001152797">
    <property type="component" value="Unassembled WGS sequence"/>
</dbReference>
<gene>
    <name evidence="1" type="ORF">C1SCF055_LOCUS19361</name>
</gene>
<keyword evidence="3" id="KW-1185">Reference proteome</keyword>
<dbReference type="OrthoDB" id="467314at2759"/>
<evidence type="ECO:0000313" key="3">
    <source>
        <dbReference type="Proteomes" id="UP001152797"/>
    </source>
</evidence>
<protein>
    <submittedName>
        <fullName evidence="1">Uncharacterized protein</fullName>
    </submittedName>
</protein>
<accession>A0A9P1CJI3</accession>
<dbReference type="AlphaFoldDB" id="A0A9P1CJI3"/>
<evidence type="ECO:0000313" key="1">
    <source>
        <dbReference type="EMBL" id="CAI3992536.1"/>
    </source>
</evidence>
<comment type="caution">
    <text evidence="1">The sequence shown here is derived from an EMBL/GenBank/DDBJ whole genome shotgun (WGS) entry which is preliminary data.</text>
</comment>
<proteinExistence type="predicted"/>
<reference evidence="2 3" key="2">
    <citation type="submission" date="2024-05" db="EMBL/GenBank/DDBJ databases">
        <authorList>
            <person name="Chen Y."/>
            <person name="Shah S."/>
            <person name="Dougan E. K."/>
            <person name="Thang M."/>
            <person name="Chan C."/>
        </authorList>
    </citation>
    <scope>NUCLEOTIDE SEQUENCE [LARGE SCALE GENOMIC DNA]</scope>
</reference>
<dbReference type="EMBL" id="CAMXCT020001724">
    <property type="protein sequence ID" value="CAL1145911.1"/>
    <property type="molecule type" value="Genomic_DNA"/>
</dbReference>
<dbReference type="EMBL" id="CAMXCT030001724">
    <property type="protein sequence ID" value="CAL4779848.1"/>
    <property type="molecule type" value="Genomic_DNA"/>
</dbReference>